<name>A0A7G2CTB8_9TRYP</name>
<dbReference type="InterPro" id="IPR000172">
    <property type="entry name" value="GMC_OxRdtase_N"/>
</dbReference>
<keyword evidence="3" id="KW-0285">Flavoprotein</keyword>
<accession>A0A7G2CTB8</accession>
<evidence type="ECO:0000259" key="5">
    <source>
        <dbReference type="PROSITE" id="PS00624"/>
    </source>
</evidence>
<proteinExistence type="inferred from homology"/>
<dbReference type="InterPro" id="IPR007867">
    <property type="entry name" value="GMC_OxRtase_C"/>
</dbReference>
<evidence type="ECO:0000313" key="6">
    <source>
        <dbReference type="EMBL" id="CAD2222301.1"/>
    </source>
</evidence>
<dbReference type="Gene3D" id="3.30.560.10">
    <property type="entry name" value="Glucose Oxidase, domain 3"/>
    <property type="match status" value="1"/>
</dbReference>
<evidence type="ECO:0000256" key="4">
    <source>
        <dbReference type="ARBA" id="ARBA00022827"/>
    </source>
</evidence>
<protein>
    <submittedName>
        <fullName evidence="6">GMC oxidoreductase, putative</fullName>
    </submittedName>
</protein>
<dbReference type="InterPro" id="IPR036188">
    <property type="entry name" value="FAD/NAD-bd_sf"/>
</dbReference>
<evidence type="ECO:0000256" key="1">
    <source>
        <dbReference type="ARBA" id="ARBA00001974"/>
    </source>
</evidence>
<dbReference type="GO" id="GO:0050660">
    <property type="term" value="F:flavin adenine dinucleotide binding"/>
    <property type="evidence" value="ECO:0007669"/>
    <property type="project" value="InterPro"/>
</dbReference>
<feature type="domain" description="Glucose-methanol-choline oxidoreductase N-terminal" evidence="5">
    <location>
        <begin position="271"/>
        <end position="285"/>
    </location>
</feature>
<dbReference type="PROSITE" id="PS51257">
    <property type="entry name" value="PROKAR_LIPOPROTEIN"/>
    <property type="match status" value="1"/>
</dbReference>
<dbReference type="InterPro" id="IPR012132">
    <property type="entry name" value="GMC_OxRdtase"/>
</dbReference>
<dbReference type="SUPFAM" id="SSF54373">
    <property type="entry name" value="FAD-linked reductases, C-terminal domain"/>
    <property type="match status" value="1"/>
</dbReference>
<comment type="similarity">
    <text evidence="2">Belongs to the GMC oxidoreductase family.</text>
</comment>
<organism evidence="6 7">
    <name type="scientific">Angomonas deanei</name>
    <dbReference type="NCBI Taxonomy" id="59799"/>
    <lineage>
        <taxon>Eukaryota</taxon>
        <taxon>Discoba</taxon>
        <taxon>Euglenozoa</taxon>
        <taxon>Kinetoplastea</taxon>
        <taxon>Metakinetoplastina</taxon>
        <taxon>Trypanosomatida</taxon>
        <taxon>Trypanosomatidae</taxon>
        <taxon>Strigomonadinae</taxon>
        <taxon>Angomonas</taxon>
    </lineage>
</organism>
<reference evidence="6 7" key="1">
    <citation type="submission" date="2020-08" db="EMBL/GenBank/DDBJ databases">
        <authorList>
            <person name="Newling K."/>
            <person name="Davey J."/>
            <person name="Forrester S."/>
        </authorList>
    </citation>
    <scope>NUCLEOTIDE SEQUENCE [LARGE SCALE GENOMIC DNA]</scope>
    <source>
        <strain evidence="7">Crithidia deanei Carvalho (ATCC PRA-265)</strain>
    </source>
</reference>
<dbReference type="AlphaFoldDB" id="A0A7G2CTB8"/>
<dbReference type="Pfam" id="PF05199">
    <property type="entry name" value="GMC_oxred_C"/>
    <property type="match status" value="1"/>
</dbReference>
<evidence type="ECO:0000256" key="3">
    <source>
        <dbReference type="ARBA" id="ARBA00022630"/>
    </source>
</evidence>
<dbReference type="GO" id="GO:0016614">
    <property type="term" value="F:oxidoreductase activity, acting on CH-OH group of donors"/>
    <property type="evidence" value="ECO:0007669"/>
    <property type="project" value="InterPro"/>
</dbReference>
<keyword evidence="7" id="KW-1185">Reference proteome</keyword>
<dbReference type="PROSITE" id="PS00624">
    <property type="entry name" value="GMC_OXRED_2"/>
    <property type="match status" value="1"/>
</dbReference>
<dbReference type="SUPFAM" id="SSF51905">
    <property type="entry name" value="FAD/NAD(P)-binding domain"/>
    <property type="match status" value="1"/>
</dbReference>
<sequence>MSKQLADKTFTNIIIGAGTAGCLLANRLSADPNRKVLLVEAGFDGKRYIWHNVPVGYLFCIDNPKTDWRLKLEPCEGLNGRALLLPRGKGLGGCSSINGMIYMRGQARDYDRWAQVTGESEWSWSKALERFKRHENYYGGKNDFHGSGNEWSVSKQRLSWEVLDAYTEAAVQYGIPRTDDFNRGDNTGVAYFDVNQKNGWRCSAADAFLRPVQHTRPNLTVLTMTEAGKLKLNPSTKEVEGIELFVNGASTPDYYQIDPHDPKAELILSAGALKSPQLLQASGIGPADVLKAAGIETLVDLPGVGGNLQDHLQIRTEWYVKDCPTLNRLTRNPVQLAKMGLEYLFNQSGPLSMAPSQLGIFTKSDDTQVHSNVEFHVQPLTLDKFGSPLHSFPAITSSVANLNPTSRGYLRVRSADPRQAPEIQMNYLQSQEDKKVAADCIQLARGVTQQPAMAKYLVGERKPGKEVAGEEQLAKAAGDLGTTIFHPAGTCAMGKDDDKQAVVTPDLKLRGVGKLRVVDCSVMPYITSGNTNSPTLLIAETAADFIMGKK</sequence>
<dbReference type="PIRSF" id="PIRSF000137">
    <property type="entry name" value="Alcohol_oxidase"/>
    <property type="match status" value="1"/>
</dbReference>
<dbReference type="PANTHER" id="PTHR11552">
    <property type="entry name" value="GLUCOSE-METHANOL-CHOLINE GMC OXIDOREDUCTASE"/>
    <property type="match status" value="1"/>
</dbReference>
<evidence type="ECO:0000256" key="2">
    <source>
        <dbReference type="ARBA" id="ARBA00010790"/>
    </source>
</evidence>
<dbReference type="Proteomes" id="UP000515908">
    <property type="component" value="Chromosome 25"/>
</dbReference>
<dbReference type="EMBL" id="LR877169">
    <property type="protein sequence ID" value="CAD2222301.1"/>
    <property type="molecule type" value="Genomic_DNA"/>
</dbReference>
<evidence type="ECO:0000313" key="7">
    <source>
        <dbReference type="Proteomes" id="UP000515908"/>
    </source>
</evidence>
<dbReference type="VEuPathDB" id="TriTrypDB:ADEAN_000984100"/>
<keyword evidence="4" id="KW-0274">FAD</keyword>
<dbReference type="PANTHER" id="PTHR11552:SF147">
    <property type="entry name" value="CHOLINE DEHYDROGENASE, MITOCHONDRIAL"/>
    <property type="match status" value="1"/>
</dbReference>
<comment type="cofactor">
    <cofactor evidence="1">
        <name>FAD</name>
        <dbReference type="ChEBI" id="CHEBI:57692"/>
    </cofactor>
</comment>
<dbReference type="Gene3D" id="3.50.50.60">
    <property type="entry name" value="FAD/NAD(P)-binding domain"/>
    <property type="match status" value="1"/>
</dbReference>
<dbReference type="Pfam" id="PF00732">
    <property type="entry name" value="GMC_oxred_N"/>
    <property type="match status" value="1"/>
</dbReference>
<gene>
    <name evidence="6" type="ORF">ADEAN_000984100</name>
</gene>